<accession>A0AAD7ALP3</accession>
<dbReference type="Proteomes" id="UP001218218">
    <property type="component" value="Unassembled WGS sequence"/>
</dbReference>
<dbReference type="EMBL" id="JARIHO010000004">
    <property type="protein sequence ID" value="KAJ7362566.1"/>
    <property type="molecule type" value="Genomic_DNA"/>
</dbReference>
<proteinExistence type="predicted"/>
<organism evidence="1 2">
    <name type="scientific">Mycena albidolilacea</name>
    <dbReference type="NCBI Taxonomy" id="1033008"/>
    <lineage>
        <taxon>Eukaryota</taxon>
        <taxon>Fungi</taxon>
        <taxon>Dikarya</taxon>
        <taxon>Basidiomycota</taxon>
        <taxon>Agaricomycotina</taxon>
        <taxon>Agaricomycetes</taxon>
        <taxon>Agaricomycetidae</taxon>
        <taxon>Agaricales</taxon>
        <taxon>Marasmiineae</taxon>
        <taxon>Mycenaceae</taxon>
        <taxon>Mycena</taxon>
    </lineage>
</organism>
<protein>
    <submittedName>
        <fullName evidence="1">Uncharacterized protein</fullName>
    </submittedName>
</protein>
<keyword evidence="2" id="KW-1185">Reference proteome</keyword>
<sequence length="154" mass="17162">MPRRHLESRCVGFCPLCLFPVIPDSTLMWPWKGIGVLEAAGELLDPPYPISRCLGILRRTASTEETMEFKTIKAACIPETGVVPRTTSIAATMDITVEGKIGMLHSPSLVAVMIVDFGRDGAPVFWHCSFKKEFAEIFRRALRASLVTWYRCSS</sequence>
<reference evidence="1" key="1">
    <citation type="submission" date="2023-03" db="EMBL/GenBank/DDBJ databases">
        <title>Massive genome expansion in bonnet fungi (Mycena s.s.) driven by repeated elements and novel gene families across ecological guilds.</title>
        <authorList>
            <consortium name="Lawrence Berkeley National Laboratory"/>
            <person name="Harder C.B."/>
            <person name="Miyauchi S."/>
            <person name="Viragh M."/>
            <person name="Kuo A."/>
            <person name="Thoen E."/>
            <person name="Andreopoulos B."/>
            <person name="Lu D."/>
            <person name="Skrede I."/>
            <person name="Drula E."/>
            <person name="Henrissat B."/>
            <person name="Morin E."/>
            <person name="Kohler A."/>
            <person name="Barry K."/>
            <person name="LaButti K."/>
            <person name="Morin E."/>
            <person name="Salamov A."/>
            <person name="Lipzen A."/>
            <person name="Mereny Z."/>
            <person name="Hegedus B."/>
            <person name="Baldrian P."/>
            <person name="Stursova M."/>
            <person name="Weitz H."/>
            <person name="Taylor A."/>
            <person name="Grigoriev I.V."/>
            <person name="Nagy L.G."/>
            <person name="Martin F."/>
            <person name="Kauserud H."/>
        </authorList>
    </citation>
    <scope>NUCLEOTIDE SEQUENCE</scope>
    <source>
        <strain evidence="1">CBHHK002</strain>
    </source>
</reference>
<comment type="caution">
    <text evidence="1">The sequence shown here is derived from an EMBL/GenBank/DDBJ whole genome shotgun (WGS) entry which is preliminary data.</text>
</comment>
<evidence type="ECO:0000313" key="1">
    <source>
        <dbReference type="EMBL" id="KAJ7362566.1"/>
    </source>
</evidence>
<evidence type="ECO:0000313" key="2">
    <source>
        <dbReference type="Proteomes" id="UP001218218"/>
    </source>
</evidence>
<dbReference type="AlphaFoldDB" id="A0AAD7ALP3"/>
<name>A0AAD7ALP3_9AGAR</name>
<gene>
    <name evidence="1" type="ORF">DFH08DRAFT_799592</name>
</gene>